<name>A0A554LE92_9BACT</name>
<evidence type="ECO:0000256" key="7">
    <source>
        <dbReference type="SAM" id="Coils"/>
    </source>
</evidence>
<accession>A0A554LE92</accession>
<keyword evidence="5" id="KW-0699">rRNA-binding</keyword>
<evidence type="ECO:0000256" key="1">
    <source>
        <dbReference type="ARBA" id="ARBA00008553"/>
    </source>
</evidence>
<feature type="domain" description="Large ribosomal subunit protein uL5 N-terminal" evidence="8">
    <location>
        <begin position="24"/>
        <end position="79"/>
    </location>
</feature>
<dbReference type="Pfam" id="PF00673">
    <property type="entry name" value="Ribosomal_L5_C"/>
    <property type="match status" value="1"/>
</dbReference>
<dbReference type="AlphaFoldDB" id="A0A554LE92"/>
<dbReference type="GO" id="GO:1990904">
    <property type="term" value="C:ribonucleoprotein complex"/>
    <property type="evidence" value="ECO:0007669"/>
    <property type="project" value="UniProtKB-KW"/>
</dbReference>
<dbReference type="FunFam" id="3.30.1440.10:FF:000001">
    <property type="entry name" value="50S ribosomal protein L5"/>
    <property type="match status" value="1"/>
</dbReference>
<dbReference type="Proteomes" id="UP000318296">
    <property type="component" value="Unassembled WGS sequence"/>
</dbReference>
<keyword evidence="5" id="KW-0694">RNA-binding</keyword>
<dbReference type="Pfam" id="PF00281">
    <property type="entry name" value="Ribosomal_L5"/>
    <property type="match status" value="1"/>
</dbReference>
<dbReference type="InterPro" id="IPR002132">
    <property type="entry name" value="Ribosomal_uL5"/>
</dbReference>
<evidence type="ECO:0000313" key="11">
    <source>
        <dbReference type="Proteomes" id="UP000318296"/>
    </source>
</evidence>
<dbReference type="PANTHER" id="PTHR11994">
    <property type="entry name" value="60S RIBOSOMAL PROTEIN L11-RELATED"/>
    <property type="match status" value="1"/>
</dbReference>
<evidence type="ECO:0000259" key="9">
    <source>
        <dbReference type="Pfam" id="PF00673"/>
    </source>
</evidence>
<dbReference type="NCBIfam" id="NF000585">
    <property type="entry name" value="PRK00010.1"/>
    <property type="match status" value="1"/>
</dbReference>
<dbReference type="GO" id="GO:0005840">
    <property type="term" value="C:ribosome"/>
    <property type="evidence" value="ECO:0007669"/>
    <property type="project" value="UniProtKB-KW"/>
</dbReference>
<comment type="function">
    <text evidence="5">This is 1 of the proteins that bind and probably mediate the attachment of the 5S RNA into the large ribosomal subunit, where it forms part of the central protuberance. In the 70S ribosome it contacts protein S13 of the 30S subunit (bridge B1b), connecting the 2 subunits; this bridge is implicated in subunit movement. Contacts the P site tRNA; the 5S rRNA and some of its associated proteins might help stabilize positioning of ribosome-bound tRNAs.</text>
</comment>
<evidence type="ECO:0000256" key="5">
    <source>
        <dbReference type="HAMAP-Rule" id="MF_01333"/>
    </source>
</evidence>
<dbReference type="SUPFAM" id="SSF55282">
    <property type="entry name" value="RL5-like"/>
    <property type="match status" value="1"/>
</dbReference>
<keyword evidence="3 5" id="KW-0687">Ribonucleoprotein</keyword>
<reference evidence="10 11" key="1">
    <citation type="submission" date="2017-07" db="EMBL/GenBank/DDBJ databases">
        <title>Mechanisms for carbon and nitrogen cycling indicate functional differentiation within the Candidate Phyla Radiation.</title>
        <authorList>
            <person name="Danczak R.E."/>
            <person name="Johnston M.D."/>
            <person name="Kenah C."/>
            <person name="Slattery M."/>
            <person name="Wrighton K.C."/>
            <person name="Wilkins M.J."/>
        </authorList>
    </citation>
    <scope>NUCLEOTIDE SEQUENCE [LARGE SCALE GENOMIC DNA]</scope>
    <source>
        <strain evidence="10">Licking1014_96</strain>
    </source>
</reference>
<evidence type="ECO:0000256" key="2">
    <source>
        <dbReference type="ARBA" id="ARBA00022980"/>
    </source>
</evidence>
<keyword evidence="5" id="KW-0820">tRNA-binding</keyword>
<dbReference type="GO" id="GO:0003735">
    <property type="term" value="F:structural constituent of ribosome"/>
    <property type="evidence" value="ECO:0007669"/>
    <property type="project" value="InterPro"/>
</dbReference>
<evidence type="ECO:0000259" key="8">
    <source>
        <dbReference type="Pfam" id="PF00281"/>
    </source>
</evidence>
<dbReference type="Gene3D" id="3.30.1440.10">
    <property type="match status" value="1"/>
</dbReference>
<feature type="domain" description="Large ribosomal subunit protein uL5 C-terminal" evidence="9">
    <location>
        <begin position="84"/>
        <end position="173"/>
    </location>
</feature>
<evidence type="ECO:0000256" key="4">
    <source>
        <dbReference type="ARBA" id="ARBA00035245"/>
    </source>
</evidence>
<evidence type="ECO:0000256" key="6">
    <source>
        <dbReference type="RuleBase" id="RU003930"/>
    </source>
</evidence>
<dbReference type="InterPro" id="IPR022803">
    <property type="entry name" value="Ribosomal_uL5_dom_sf"/>
</dbReference>
<keyword evidence="2 5" id="KW-0689">Ribosomal protein</keyword>
<dbReference type="InterPro" id="IPR020930">
    <property type="entry name" value="Ribosomal_uL5_bac-type"/>
</dbReference>
<organism evidence="10 11">
    <name type="scientific">Candidatus Berkelbacteria bacterium Licking1014_96</name>
    <dbReference type="NCBI Taxonomy" id="2017149"/>
    <lineage>
        <taxon>Bacteria</taxon>
        <taxon>Candidatus Berkelbacteria</taxon>
    </lineage>
</organism>
<gene>
    <name evidence="5" type="primary">rplE</name>
    <name evidence="10" type="ORF">CEN92_313</name>
</gene>
<dbReference type="GO" id="GO:0006412">
    <property type="term" value="P:translation"/>
    <property type="evidence" value="ECO:0007669"/>
    <property type="project" value="UniProtKB-UniRule"/>
</dbReference>
<dbReference type="InterPro" id="IPR031309">
    <property type="entry name" value="Ribosomal_uL5_C"/>
</dbReference>
<evidence type="ECO:0000313" key="10">
    <source>
        <dbReference type="EMBL" id="TSC91177.1"/>
    </source>
</evidence>
<dbReference type="PIRSF" id="PIRSF002161">
    <property type="entry name" value="Ribosomal_L5"/>
    <property type="match status" value="1"/>
</dbReference>
<dbReference type="HAMAP" id="MF_01333_B">
    <property type="entry name" value="Ribosomal_uL5_B"/>
    <property type="match status" value="1"/>
</dbReference>
<evidence type="ECO:0000256" key="3">
    <source>
        <dbReference type="ARBA" id="ARBA00023274"/>
    </source>
</evidence>
<proteinExistence type="inferred from homology"/>
<comment type="caution">
    <text evidence="10">The sequence shown here is derived from an EMBL/GenBank/DDBJ whole genome shotgun (WGS) entry which is preliminary data.</text>
</comment>
<dbReference type="InterPro" id="IPR031310">
    <property type="entry name" value="Ribosomal_uL5_N"/>
</dbReference>
<dbReference type="EMBL" id="VMGH01000046">
    <property type="protein sequence ID" value="TSC91177.1"/>
    <property type="molecule type" value="Genomic_DNA"/>
</dbReference>
<dbReference type="GO" id="GO:0000049">
    <property type="term" value="F:tRNA binding"/>
    <property type="evidence" value="ECO:0007669"/>
    <property type="project" value="UniProtKB-UniRule"/>
</dbReference>
<feature type="coiled-coil region" evidence="7">
    <location>
        <begin position="174"/>
        <end position="201"/>
    </location>
</feature>
<keyword evidence="7" id="KW-0175">Coiled coil</keyword>
<sequence>MSLKTYYQKKSVPMLKKELKIKNELDLPKLEKVIVSIGLSDARFNKDEAKERVETLEKITGQKPIGLTAKKAISNFKIRQGQVIAYMATLRGQRMYDFVDKLINIVLPRIRDFRGIPTYSFDKEGNLSLGIKEQLAFPEIKIEKVNKTHGLGITFVTTAHDTDEAKALIKSLGAVLSEEKKKKEEEKLETIQEAREKREVKAKEIKPEKIKVKPEKIKEED</sequence>
<protein>
    <recommendedName>
        <fullName evidence="4 5">Large ribosomal subunit protein uL5</fullName>
    </recommendedName>
</protein>
<dbReference type="GO" id="GO:0019843">
    <property type="term" value="F:rRNA binding"/>
    <property type="evidence" value="ECO:0007669"/>
    <property type="project" value="UniProtKB-UniRule"/>
</dbReference>
<comment type="similarity">
    <text evidence="1 5 6">Belongs to the universal ribosomal protein uL5 family.</text>
</comment>
<comment type="subunit">
    <text evidence="5">Part of the 50S ribosomal subunit; part of the 5S rRNA/L5/L18/L25 subcomplex. Contacts the 5S rRNA and the P site tRNA. Forms a bridge to the 30S subunit in the 70S ribosome.</text>
</comment>